<evidence type="ECO:0000259" key="5">
    <source>
        <dbReference type="PROSITE" id="PS50932"/>
    </source>
</evidence>
<dbReference type="EMBL" id="MCGH01000002">
    <property type="protein sequence ID" value="ODM06043.1"/>
    <property type="molecule type" value="Genomic_DNA"/>
</dbReference>
<feature type="domain" description="HTH cro/C1-type" evidence="6">
    <location>
        <begin position="3"/>
        <end position="50"/>
    </location>
</feature>
<dbReference type="Proteomes" id="UP000094869">
    <property type="component" value="Unassembled WGS sequence"/>
</dbReference>
<evidence type="ECO:0000313" key="9">
    <source>
        <dbReference type="EMBL" id="ODR51373.1"/>
    </source>
</evidence>
<sequence length="327" mass="36593">MATLKDVAKETGLTVSTVSRVLNNRGYISSNTREKVYDAMKRLNYQPNELARSLSKQTTNTIGVIVPHIDHPYFARLLSSLETAAYQNGYKLLLFNSRERDEKEDEYMEMCKASRVAGIILCSGSVETERFRDLNVPLVTIERFLEYGTSAVECDNRQGGRLAAQHLLECGCTNVIYLSGENAVSMPADDRALGFMELCGQEGLHCLDPGKEIDARLYASLDYHAYIEKILTEFPEIDGIFASSDVIAAQVIQICSKRGIKIPEQIRLVGFDDSSIASLTTPGITTIRQPVREMAEMAVRMLIRAERKEIVPNRTTLPVTLIRRETT</sequence>
<dbReference type="AlphaFoldDB" id="A0A1E3UHH9"/>
<evidence type="ECO:0000313" key="8">
    <source>
        <dbReference type="EMBL" id="ODM12923.1"/>
    </source>
</evidence>
<keyword evidence="2" id="KW-0805">Transcription regulation</keyword>
<evidence type="ECO:0000313" key="10">
    <source>
        <dbReference type="EMBL" id="ODR54513.1"/>
    </source>
</evidence>
<dbReference type="OrthoDB" id="9796186at2"/>
<dbReference type="InterPro" id="IPR046335">
    <property type="entry name" value="LacI/GalR-like_sensor"/>
</dbReference>
<name>A0A1E3UHH9_9FIRM</name>
<feature type="domain" description="HTH lacI-type" evidence="5">
    <location>
        <begin position="2"/>
        <end position="56"/>
    </location>
</feature>
<evidence type="ECO:0000313" key="14">
    <source>
        <dbReference type="Proteomes" id="UP000095003"/>
    </source>
</evidence>
<reference evidence="9 12" key="3">
    <citation type="submission" date="2016-08" db="EMBL/GenBank/DDBJ databases">
        <authorList>
            <person name="Seilhamer J.J."/>
        </authorList>
    </citation>
    <scope>NUCLEOTIDE SEQUENCE [LARGE SCALE GENOMIC DNA]</scope>
    <source>
        <strain evidence="9 12">NML150140-1</strain>
    </source>
</reference>
<dbReference type="GO" id="GO:0000976">
    <property type="term" value="F:transcription cis-regulatory region binding"/>
    <property type="evidence" value="ECO:0007669"/>
    <property type="project" value="TreeGrafter"/>
</dbReference>
<evidence type="ECO:0000259" key="6">
    <source>
        <dbReference type="PROSITE" id="PS50943"/>
    </source>
</evidence>
<evidence type="ECO:0000256" key="4">
    <source>
        <dbReference type="ARBA" id="ARBA00023163"/>
    </source>
</evidence>
<dbReference type="PROSITE" id="PS50943">
    <property type="entry name" value="HTH_CROC1"/>
    <property type="match status" value="1"/>
</dbReference>
<dbReference type="Gene3D" id="3.40.50.2300">
    <property type="match status" value="2"/>
</dbReference>
<dbReference type="SUPFAM" id="SSF47413">
    <property type="entry name" value="lambda repressor-like DNA-binding domains"/>
    <property type="match status" value="1"/>
</dbReference>
<protein>
    <submittedName>
        <fullName evidence="7">HTH-type transcriptional regulator DegA</fullName>
    </submittedName>
    <submittedName>
        <fullName evidence="9">LacI family transcriptional regulator</fullName>
    </submittedName>
</protein>
<dbReference type="Proteomes" id="UP000095003">
    <property type="component" value="Unassembled WGS sequence"/>
</dbReference>
<comment type="caution">
    <text evidence="9">The sequence shown here is derived from an EMBL/GenBank/DDBJ whole genome shotgun (WGS) entry which is preliminary data.</text>
</comment>
<reference evidence="10 13" key="2">
    <citation type="submission" date="2016-08" db="EMBL/GenBank/DDBJ databases">
        <title>Characterization of Isolates of Eisenbergiella tayi Derived from Blood Cultures, Using Whole Genome Sequencing.</title>
        <authorList>
            <person name="Bernier A.-M."/>
            <person name="Burdz T."/>
            <person name="Wiebe D."/>
            <person name="Bernard K."/>
        </authorList>
    </citation>
    <scope>NUCLEOTIDE SEQUENCE [LARGE SCALE GENOMIC DNA]</scope>
    <source>
        <strain evidence="10 13">NML120146</strain>
    </source>
</reference>
<dbReference type="CDD" id="cd06291">
    <property type="entry name" value="PBP1_Qymf-like"/>
    <property type="match status" value="1"/>
</dbReference>
<evidence type="ECO:0000256" key="3">
    <source>
        <dbReference type="ARBA" id="ARBA00023125"/>
    </source>
</evidence>
<dbReference type="Proteomes" id="UP000094271">
    <property type="component" value="Unassembled WGS sequence"/>
</dbReference>
<keyword evidence="4" id="KW-0804">Transcription</keyword>
<dbReference type="GeneID" id="93299153"/>
<dbReference type="RefSeq" id="WP_044971407.1">
    <property type="nucleotide sequence ID" value="NZ_BAABXS010000003.1"/>
</dbReference>
<dbReference type="EMBL" id="MEHA01000009">
    <property type="protein sequence ID" value="ODR51373.1"/>
    <property type="molecule type" value="Genomic_DNA"/>
</dbReference>
<organism evidence="9 12">
    <name type="scientific">Eisenbergiella tayi</name>
    <dbReference type="NCBI Taxonomy" id="1432052"/>
    <lineage>
        <taxon>Bacteria</taxon>
        <taxon>Bacillati</taxon>
        <taxon>Bacillota</taxon>
        <taxon>Clostridia</taxon>
        <taxon>Lachnospirales</taxon>
        <taxon>Lachnospiraceae</taxon>
        <taxon>Eisenbergiella</taxon>
    </lineage>
</organism>
<keyword evidence="13" id="KW-1185">Reference proteome</keyword>
<dbReference type="Pfam" id="PF13377">
    <property type="entry name" value="Peripla_BP_3"/>
    <property type="match status" value="1"/>
</dbReference>
<evidence type="ECO:0000256" key="2">
    <source>
        <dbReference type="ARBA" id="ARBA00023015"/>
    </source>
</evidence>
<keyword evidence="3" id="KW-0238">DNA-binding</keyword>
<accession>A0A1E3UHH9</accession>
<dbReference type="Pfam" id="PF00356">
    <property type="entry name" value="LacI"/>
    <property type="match status" value="1"/>
</dbReference>
<evidence type="ECO:0000313" key="11">
    <source>
        <dbReference type="Proteomes" id="UP000094067"/>
    </source>
</evidence>
<dbReference type="PROSITE" id="PS50932">
    <property type="entry name" value="HTH_LACI_2"/>
    <property type="match status" value="1"/>
</dbReference>
<dbReference type="PANTHER" id="PTHR30146">
    <property type="entry name" value="LACI-RELATED TRANSCRIPTIONAL REPRESSOR"/>
    <property type="match status" value="1"/>
</dbReference>
<dbReference type="SUPFAM" id="SSF53822">
    <property type="entry name" value="Periplasmic binding protein-like I"/>
    <property type="match status" value="1"/>
</dbReference>
<dbReference type="InterPro" id="IPR028082">
    <property type="entry name" value="Peripla_BP_I"/>
</dbReference>
<evidence type="ECO:0000313" key="13">
    <source>
        <dbReference type="Proteomes" id="UP000094869"/>
    </source>
</evidence>
<dbReference type="EMBL" id="MEHD01000025">
    <property type="protein sequence ID" value="ODR54513.1"/>
    <property type="molecule type" value="Genomic_DNA"/>
</dbReference>
<dbReference type="InterPro" id="IPR010982">
    <property type="entry name" value="Lambda_DNA-bd_dom_sf"/>
</dbReference>
<proteinExistence type="predicted"/>
<dbReference type="EMBL" id="MCGI01000001">
    <property type="protein sequence ID" value="ODM12923.1"/>
    <property type="molecule type" value="Genomic_DNA"/>
</dbReference>
<evidence type="ECO:0000313" key="12">
    <source>
        <dbReference type="Proteomes" id="UP000094271"/>
    </source>
</evidence>
<dbReference type="Proteomes" id="UP000094067">
    <property type="component" value="Unassembled WGS sequence"/>
</dbReference>
<dbReference type="Gene3D" id="1.10.260.40">
    <property type="entry name" value="lambda repressor-like DNA-binding domains"/>
    <property type="match status" value="1"/>
</dbReference>
<evidence type="ECO:0000313" key="7">
    <source>
        <dbReference type="EMBL" id="ODM06043.1"/>
    </source>
</evidence>
<gene>
    <name evidence="8" type="primary">degA_1</name>
    <name evidence="7" type="synonym">degA_3</name>
    <name evidence="8" type="ORF">BEH84_00638</name>
    <name evidence="9" type="ORF">BEI59_14085</name>
    <name evidence="7" type="ORF">BEI61_01932</name>
    <name evidence="10" type="ORF">BEI63_16310</name>
</gene>
<dbReference type="PANTHER" id="PTHR30146:SF95">
    <property type="entry name" value="RIBOSE OPERON REPRESSOR"/>
    <property type="match status" value="1"/>
</dbReference>
<dbReference type="SMART" id="SM00354">
    <property type="entry name" value="HTH_LACI"/>
    <property type="match status" value="1"/>
</dbReference>
<evidence type="ECO:0000256" key="1">
    <source>
        <dbReference type="ARBA" id="ARBA00022491"/>
    </source>
</evidence>
<dbReference type="PATRIC" id="fig|1432052.3.peg.698"/>
<dbReference type="InterPro" id="IPR001387">
    <property type="entry name" value="Cro/C1-type_HTH"/>
</dbReference>
<reference evidence="11 14" key="1">
    <citation type="submission" date="2016-07" db="EMBL/GenBank/DDBJ databases">
        <title>Characterization of isolates of Eisenbergiella tayi derived from blood cultures, using whole genome sequencing.</title>
        <authorList>
            <person name="Burdz T."/>
            <person name="Wiebe D."/>
            <person name="Huynh C."/>
            <person name="Bernard K."/>
        </authorList>
    </citation>
    <scope>NUCLEOTIDE SEQUENCE [LARGE SCALE GENOMIC DNA]</scope>
    <source>
        <strain evidence="7 11">NML 110608</strain>
        <strain evidence="8 14">NML 120489</strain>
    </source>
</reference>
<dbReference type="InterPro" id="IPR000843">
    <property type="entry name" value="HTH_LacI"/>
</dbReference>
<dbReference type="GO" id="GO:0003700">
    <property type="term" value="F:DNA-binding transcription factor activity"/>
    <property type="evidence" value="ECO:0007669"/>
    <property type="project" value="TreeGrafter"/>
</dbReference>
<keyword evidence="1" id="KW-0678">Repressor</keyword>
<dbReference type="CDD" id="cd01392">
    <property type="entry name" value="HTH_LacI"/>
    <property type="match status" value="1"/>
</dbReference>